<name>A0A2Z7D8L5_9LAMI</name>
<organism evidence="2 3">
    <name type="scientific">Dorcoceras hygrometricum</name>
    <dbReference type="NCBI Taxonomy" id="472368"/>
    <lineage>
        <taxon>Eukaryota</taxon>
        <taxon>Viridiplantae</taxon>
        <taxon>Streptophyta</taxon>
        <taxon>Embryophyta</taxon>
        <taxon>Tracheophyta</taxon>
        <taxon>Spermatophyta</taxon>
        <taxon>Magnoliopsida</taxon>
        <taxon>eudicotyledons</taxon>
        <taxon>Gunneridae</taxon>
        <taxon>Pentapetalae</taxon>
        <taxon>asterids</taxon>
        <taxon>lamiids</taxon>
        <taxon>Lamiales</taxon>
        <taxon>Gesneriaceae</taxon>
        <taxon>Didymocarpoideae</taxon>
        <taxon>Trichosporeae</taxon>
        <taxon>Loxocarpinae</taxon>
        <taxon>Dorcoceras</taxon>
    </lineage>
</organism>
<feature type="region of interest" description="Disordered" evidence="1">
    <location>
        <begin position="41"/>
        <end position="79"/>
    </location>
</feature>
<reference evidence="2 3" key="1">
    <citation type="journal article" date="2015" name="Proc. Natl. Acad. Sci. U.S.A.">
        <title>The resurrection genome of Boea hygrometrica: A blueprint for survival of dehydration.</title>
        <authorList>
            <person name="Xiao L."/>
            <person name="Yang G."/>
            <person name="Zhang L."/>
            <person name="Yang X."/>
            <person name="Zhao S."/>
            <person name="Ji Z."/>
            <person name="Zhou Q."/>
            <person name="Hu M."/>
            <person name="Wang Y."/>
            <person name="Chen M."/>
            <person name="Xu Y."/>
            <person name="Jin H."/>
            <person name="Xiao X."/>
            <person name="Hu G."/>
            <person name="Bao F."/>
            <person name="Hu Y."/>
            <person name="Wan P."/>
            <person name="Li L."/>
            <person name="Deng X."/>
            <person name="Kuang T."/>
            <person name="Xiang C."/>
            <person name="Zhu J.K."/>
            <person name="Oliver M.J."/>
            <person name="He Y."/>
        </authorList>
    </citation>
    <scope>NUCLEOTIDE SEQUENCE [LARGE SCALE GENOMIC DNA]</scope>
    <source>
        <strain evidence="3">cv. XS01</strain>
    </source>
</reference>
<accession>A0A2Z7D8L5</accession>
<proteinExistence type="predicted"/>
<evidence type="ECO:0000313" key="2">
    <source>
        <dbReference type="EMBL" id="KZV55899.1"/>
    </source>
</evidence>
<dbReference type="EMBL" id="KQ988434">
    <property type="protein sequence ID" value="KZV55899.1"/>
    <property type="molecule type" value="Genomic_DNA"/>
</dbReference>
<feature type="compositionally biased region" description="Polar residues" evidence="1">
    <location>
        <begin position="60"/>
        <end position="79"/>
    </location>
</feature>
<evidence type="ECO:0000256" key="1">
    <source>
        <dbReference type="SAM" id="MobiDB-lite"/>
    </source>
</evidence>
<keyword evidence="3" id="KW-1185">Reference proteome</keyword>
<keyword evidence="2" id="KW-0808">Transferase</keyword>
<evidence type="ECO:0000313" key="3">
    <source>
        <dbReference type="Proteomes" id="UP000250235"/>
    </source>
</evidence>
<gene>
    <name evidence="2" type="ORF">F511_22766</name>
</gene>
<protein>
    <submittedName>
        <fullName evidence="2">Leucine-rich repeat protein kinase family protein</fullName>
    </submittedName>
</protein>
<sequence length="127" mass="14414">MIYGSSLKFFKKILNIGGGFELLWFEDLPWSDFFDDMDSGKRGRAEFGPGGREGVKKSKPVNSRFRSGQSTVDSDLDSQQSIQIWTASDPGRSTQIWDDQLRSEQSAVNLDLDNQQSAQIRKRSNQF</sequence>
<dbReference type="GO" id="GO:0016301">
    <property type="term" value="F:kinase activity"/>
    <property type="evidence" value="ECO:0007669"/>
    <property type="project" value="UniProtKB-KW"/>
</dbReference>
<keyword evidence="2" id="KW-0418">Kinase</keyword>
<dbReference type="Proteomes" id="UP000250235">
    <property type="component" value="Unassembled WGS sequence"/>
</dbReference>
<dbReference type="AlphaFoldDB" id="A0A2Z7D8L5"/>